<protein>
    <submittedName>
        <fullName evidence="2">Uncharacterized protein</fullName>
    </submittedName>
</protein>
<keyword evidence="5" id="KW-1185">Reference proteome</keyword>
<evidence type="ECO:0000313" key="3">
    <source>
        <dbReference type="EMBL" id="KRY34072.1"/>
    </source>
</evidence>
<dbReference type="EMBL" id="JYDI01001304">
    <property type="protein sequence ID" value="KRY34072.1"/>
    <property type="molecule type" value="Genomic_DNA"/>
</dbReference>
<organism evidence="2 5">
    <name type="scientific">Trichinella britovi</name>
    <name type="common">Parasitic roundworm</name>
    <dbReference type="NCBI Taxonomy" id="45882"/>
    <lineage>
        <taxon>Eukaryota</taxon>
        <taxon>Metazoa</taxon>
        <taxon>Ecdysozoa</taxon>
        <taxon>Nematoda</taxon>
        <taxon>Enoplea</taxon>
        <taxon>Dorylaimia</taxon>
        <taxon>Trichinellida</taxon>
        <taxon>Trichinellidae</taxon>
        <taxon>Trichinella</taxon>
    </lineage>
</organism>
<evidence type="ECO:0000313" key="4">
    <source>
        <dbReference type="EMBL" id="KRY39869.1"/>
    </source>
</evidence>
<sequence length="61" mass="7254">MISIDRKKYDNHYKPGLTFHKCVFDEILPKILHADTILENLYKNYDIFPPSNVRDRISICT</sequence>
<accession>A0A0V1AJ13</accession>
<evidence type="ECO:0000313" key="1">
    <source>
        <dbReference type="EMBL" id="KRY05728.1"/>
    </source>
</evidence>
<proteinExistence type="predicted"/>
<dbReference type="EMBL" id="JYDI01002805">
    <property type="protein sequence ID" value="KRY24791.1"/>
    <property type="molecule type" value="Genomic_DNA"/>
</dbReference>
<comment type="caution">
    <text evidence="2">The sequence shown here is derived from an EMBL/GenBank/DDBJ whole genome shotgun (WGS) entry which is preliminary data.</text>
</comment>
<dbReference type="AlphaFoldDB" id="A0A0V1AJ13"/>
<reference evidence="2 5" key="1">
    <citation type="submission" date="2015-01" db="EMBL/GenBank/DDBJ databases">
        <title>Evolution of Trichinella species and genotypes.</title>
        <authorList>
            <person name="Korhonen P.K."/>
            <person name="Edoardo P."/>
            <person name="Giuseppe L.R."/>
            <person name="Gasser R.B."/>
        </authorList>
    </citation>
    <scope>NUCLEOTIDE SEQUENCE [LARGE SCALE GENOMIC DNA]</scope>
    <source>
        <strain evidence="2">ISS120</strain>
    </source>
</reference>
<dbReference type="OrthoDB" id="10494013at2759"/>
<gene>
    <name evidence="2" type="ORF">T03_10160</name>
    <name evidence="1" type="ORF">T03_11856</name>
    <name evidence="3" type="ORF">T03_2305</name>
    <name evidence="4" type="ORF">T03_9746</name>
</gene>
<evidence type="ECO:0000313" key="5">
    <source>
        <dbReference type="Proteomes" id="UP000054653"/>
    </source>
</evidence>
<name>A0A0V1AJ13_TRIBR</name>
<evidence type="ECO:0000313" key="2">
    <source>
        <dbReference type="EMBL" id="KRY24791.1"/>
    </source>
</evidence>
<dbReference type="EMBL" id="JYDI01004830">
    <property type="protein sequence ID" value="KRY05728.1"/>
    <property type="molecule type" value="Genomic_DNA"/>
</dbReference>
<dbReference type="EMBL" id="JYDI01001142">
    <property type="protein sequence ID" value="KRY39869.1"/>
    <property type="molecule type" value="Genomic_DNA"/>
</dbReference>
<dbReference type="Proteomes" id="UP000054653">
    <property type="component" value="Unassembled WGS sequence"/>
</dbReference>